<dbReference type="InterPro" id="IPR010203">
    <property type="entry name" value="RraA"/>
</dbReference>
<evidence type="ECO:0000256" key="10">
    <source>
        <dbReference type="PIRSR" id="PIRSR605493-1"/>
    </source>
</evidence>
<dbReference type="GO" id="GO:0047443">
    <property type="term" value="F:4-hydroxy-4-methyl-2-oxoglutarate aldolase activity"/>
    <property type="evidence" value="ECO:0007669"/>
    <property type="project" value="UniProtKB-EC"/>
</dbReference>
<dbReference type="Proteomes" id="UP001153069">
    <property type="component" value="Unassembled WGS sequence"/>
</dbReference>
<comment type="catalytic activity">
    <reaction evidence="9 11">
        <text>oxaloacetate + H(+) = pyruvate + CO2</text>
        <dbReference type="Rhea" id="RHEA:15641"/>
        <dbReference type="ChEBI" id="CHEBI:15361"/>
        <dbReference type="ChEBI" id="CHEBI:15378"/>
        <dbReference type="ChEBI" id="CHEBI:16452"/>
        <dbReference type="ChEBI" id="CHEBI:16526"/>
        <dbReference type="EC" id="4.1.1.112"/>
    </reaction>
</comment>
<evidence type="ECO:0000313" key="14">
    <source>
        <dbReference type="Proteomes" id="UP001153069"/>
    </source>
</evidence>
<comment type="cofactor">
    <cofactor evidence="10">
        <name>Mg(2+)</name>
        <dbReference type="ChEBI" id="CHEBI:18420"/>
    </cofactor>
</comment>
<dbReference type="PANTHER" id="PTHR33254">
    <property type="entry name" value="4-HYDROXY-4-METHYL-2-OXOGLUTARATE ALDOLASE 3-RELATED"/>
    <property type="match status" value="1"/>
</dbReference>
<dbReference type="InterPro" id="IPR036428">
    <property type="entry name" value="PCD_sf"/>
</dbReference>
<comment type="function">
    <text evidence="8 11">Catalyzes the aldol cleavage of 4-hydroxy-4-methyl-2-oxoglutarate (HMG) into 2 molecules of pyruvate. Also contains a secondary oxaloacetate (OAA) decarboxylase activity due to the common pyruvate enolate transition state formed following C-C bond cleavage in the retro-aldol and decarboxylation reactions.</text>
</comment>
<dbReference type="GO" id="GO:0008124">
    <property type="term" value="F:4-alpha-hydroxytetrahydrobiopterin dehydratase activity"/>
    <property type="evidence" value="ECO:0007669"/>
    <property type="project" value="UniProtKB-EC"/>
</dbReference>
<dbReference type="InterPro" id="IPR001533">
    <property type="entry name" value="Pterin_deHydtase"/>
</dbReference>
<dbReference type="HAMAP" id="MF_00434">
    <property type="entry name" value="Pterin_4_alpha"/>
    <property type="match status" value="1"/>
</dbReference>
<dbReference type="GO" id="GO:0051252">
    <property type="term" value="P:regulation of RNA metabolic process"/>
    <property type="evidence" value="ECO:0007669"/>
    <property type="project" value="InterPro"/>
</dbReference>
<dbReference type="CDD" id="cd00914">
    <property type="entry name" value="PCD_DCoH_subfamily_b"/>
    <property type="match status" value="1"/>
</dbReference>
<dbReference type="SUPFAM" id="SSF89562">
    <property type="entry name" value="RraA-like"/>
    <property type="match status" value="1"/>
</dbReference>
<organism evidence="13 14">
    <name type="scientific">Seminavis robusta</name>
    <dbReference type="NCBI Taxonomy" id="568900"/>
    <lineage>
        <taxon>Eukaryota</taxon>
        <taxon>Sar</taxon>
        <taxon>Stramenopiles</taxon>
        <taxon>Ochrophyta</taxon>
        <taxon>Bacillariophyta</taxon>
        <taxon>Bacillariophyceae</taxon>
        <taxon>Bacillariophycidae</taxon>
        <taxon>Naviculales</taxon>
        <taxon>Naviculaceae</taxon>
        <taxon>Seminavis</taxon>
    </lineage>
</organism>
<comment type="catalytic activity">
    <reaction evidence="2">
        <text>(4aS,6R)-4a-hydroxy-L-erythro-5,6,7,8-tetrahydrobiopterin = (6R)-L-erythro-6,7-dihydrobiopterin + H2O</text>
        <dbReference type="Rhea" id="RHEA:11920"/>
        <dbReference type="ChEBI" id="CHEBI:15377"/>
        <dbReference type="ChEBI" id="CHEBI:15642"/>
        <dbReference type="ChEBI" id="CHEBI:43120"/>
        <dbReference type="EC" id="4.2.1.96"/>
    </reaction>
</comment>
<dbReference type="Pfam" id="PF03737">
    <property type="entry name" value="RraA-like"/>
    <property type="match status" value="1"/>
</dbReference>
<dbReference type="InterPro" id="IPR036704">
    <property type="entry name" value="RraA/RraA-like_sf"/>
</dbReference>
<dbReference type="Gene3D" id="3.50.30.40">
    <property type="entry name" value="Ribonuclease E inhibitor RraA/RraA-like"/>
    <property type="match status" value="1"/>
</dbReference>
<dbReference type="SUPFAM" id="SSF55248">
    <property type="entry name" value="PCD-like"/>
    <property type="match status" value="1"/>
</dbReference>
<evidence type="ECO:0000256" key="6">
    <source>
        <dbReference type="ARBA" id="ARBA00022723"/>
    </source>
</evidence>
<dbReference type="NCBIfam" id="TIGR01935">
    <property type="entry name" value="NOT-MenG"/>
    <property type="match status" value="1"/>
</dbReference>
<comment type="catalytic activity">
    <reaction evidence="1 11">
        <text>4-hydroxy-4-methyl-2-oxoglutarate = 2 pyruvate</text>
        <dbReference type="Rhea" id="RHEA:22748"/>
        <dbReference type="ChEBI" id="CHEBI:15361"/>
        <dbReference type="ChEBI" id="CHEBI:58276"/>
        <dbReference type="EC" id="4.1.3.17"/>
    </reaction>
</comment>
<dbReference type="NCBIfam" id="NF002018">
    <property type="entry name" value="PRK00823.1-3"/>
    <property type="match status" value="1"/>
</dbReference>
<feature type="binding site" evidence="10">
    <location>
        <begin position="188"/>
        <end position="191"/>
    </location>
    <ligand>
        <name>substrate</name>
    </ligand>
</feature>
<comment type="subunit">
    <text evidence="5 11">Homotrimer.</text>
</comment>
<evidence type="ECO:0000256" key="3">
    <source>
        <dbReference type="ARBA" id="ARBA00006472"/>
    </source>
</evidence>
<sequence length="268" mass="29815">MLSPEERSQALSKLPAWSDDASGDRNAIQRTFEFQDFQQAWTFMTDIAKVADEMDHHPEWFNVYNRVEVTLTTHDCSGVSQKDISLAETMESCAKKIQSPNNNDNSPTPATLTFKPTCDLFDDYEDSARVPTVSFLNLGGKKQFCGTAVTVKCFEDNSRVKEFLETTNGKGKVLVVDGGGSQRRALLGDMIAKKAVDNQWEGLIVYANVRDVEELRQLNLGVMALGTTPRKSVRRGEGQVDLPVQIGDVWCRPGDRVYADENGVLIVD</sequence>
<evidence type="ECO:0000256" key="4">
    <source>
        <dbReference type="ARBA" id="ARBA00008621"/>
    </source>
</evidence>
<keyword evidence="6 10" id="KW-0479">Metal-binding</keyword>
<evidence type="ECO:0000256" key="8">
    <source>
        <dbReference type="ARBA" id="ARBA00025046"/>
    </source>
</evidence>
<dbReference type="PANTHER" id="PTHR33254:SF4">
    <property type="entry name" value="4-HYDROXY-4-METHYL-2-OXOGLUTARATE ALDOLASE 3-RELATED"/>
    <property type="match status" value="1"/>
</dbReference>
<evidence type="ECO:0000256" key="2">
    <source>
        <dbReference type="ARBA" id="ARBA00001554"/>
    </source>
</evidence>
<proteinExistence type="inferred from homology"/>
<keyword evidence="7 11" id="KW-0456">Lyase</keyword>
<comment type="cofactor">
    <cofactor evidence="11">
        <name>a divalent metal cation</name>
        <dbReference type="ChEBI" id="CHEBI:60240"/>
    </cofactor>
</comment>
<keyword evidence="14" id="KW-1185">Reference proteome</keyword>
<dbReference type="GO" id="GO:0008428">
    <property type="term" value="F:ribonuclease inhibitor activity"/>
    <property type="evidence" value="ECO:0007669"/>
    <property type="project" value="InterPro"/>
</dbReference>
<dbReference type="EC" id="4.1.1.112" evidence="11"/>
<dbReference type="Gene3D" id="3.30.1360.20">
    <property type="entry name" value="Transcriptional coactivator/pterin dehydratase"/>
    <property type="match status" value="1"/>
</dbReference>
<dbReference type="GO" id="GO:0046872">
    <property type="term" value="F:metal ion binding"/>
    <property type="evidence" value="ECO:0007669"/>
    <property type="project" value="UniProtKB-KW"/>
</dbReference>
<evidence type="ECO:0000313" key="13">
    <source>
        <dbReference type="EMBL" id="CAB9509119.1"/>
    </source>
</evidence>
<dbReference type="NCBIfam" id="NF006875">
    <property type="entry name" value="PRK09372.1"/>
    <property type="match status" value="1"/>
</dbReference>
<evidence type="ECO:0000256" key="1">
    <source>
        <dbReference type="ARBA" id="ARBA00001342"/>
    </source>
</evidence>
<comment type="similarity">
    <text evidence="4 11">Belongs to the class II aldolase/RraA-like family.</text>
</comment>
<comment type="caution">
    <text evidence="13">The sequence shown here is derived from an EMBL/GenBank/DDBJ whole genome shotgun (WGS) entry which is preliminary data.</text>
</comment>
<dbReference type="CDD" id="cd16841">
    <property type="entry name" value="RraA_family"/>
    <property type="match status" value="1"/>
</dbReference>
<dbReference type="GO" id="GO:0006729">
    <property type="term" value="P:tetrahydrobiopterin biosynthetic process"/>
    <property type="evidence" value="ECO:0007669"/>
    <property type="project" value="InterPro"/>
</dbReference>
<evidence type="ECO:0000256" key="5">
    <source>
        <dbReference type="ARBA" id="ARBA00011233"/>
    </source>
</evidence>
<protein>
    <recommendedName>
        <fullName evidence="11">4-hydroxy-4-methyl-2-oxoglutarate aldolase</fullName>
        <shortName evidence="11">HMG aldolase</shortName>
        <ecNumber evidence="11">4.1.1.112</ecNumber>
        <ecNumber evidence="11">4.1.3.17</ecNumber>
    </recommendedName>
    <alternativeName>
        <fullName evidence="11">Oxaloacetate decarboxylase</fullName>
    </alternativeName>
</protein>
<dbReference type="InterPro" id="IPR005493">
    <property type="entry name" value="RraA/RraA-like"/>
</dbReference>
<gene>
    <name evidence="13" type="ORF">SEMRO_376_G129630.1</name>
</gene>
<dbReference type="EMBL" id="CAICTM010000375">
    <property type="protein sequence ID" value="CAB9509119.1"/>
    <property type="molecule type" value="Genomic_DNA"/>
</dbReference>
<keyword evidence="10" id="KW-0460">Magnesium</keyword>
<accession>A0A9N8DZY8</accession>
<dbReference type="AlphaFoldDB" id="A0A9N8DZY8"/>
<name>A0A9N8DZY8_9STRA</name>
<feature type="binding site" evidence="10">
    <location>
        <position position="211"/>
    </location>
    <ligand>
        <name>Mg(2+)</name>
        <dbReference type="ChEBI" id="CHEBI:18420"/>
    </ligand>
</feature>
<dbReference type="OrthoDB" id="1476984at2759"/>
<dbReference type="GO" id="GO:0008948">
    <property type="term" value="F:oxaloacetate decarboxylase activity"/>
    <property type="evidence" value="ECO:0007669"/>
    <property type="project" value="UniProtKB-EC"/>
</dbReference>
<feature type="region of interest" description="Disordered" evidence="12">
    <location>
        <begin position="1"/>
        <end position="22"/>
    </location>
</feature>
<dbReference type="Pfam" id="PF01329">
    <property type="entry name" value="Pterin_4a"/>
    <property type="match status" value="1"/>
</dbReference>
<feature type="binding site" evidence="10">
    <location>
        <position position="210"/>
    </location>
    <ligand>
        <name>substrate</name>
    </ligand>
</feature>
<comment type="similarity">
    <text evidence="3">Belongs to the pterin-4-alpha-carbinolamine dehydratase family.</text>
</comment>
<evidence type="ECO:0000256" key="11">
    <source>
        <dbReference type="RuleBase" id="RU004338"/>
    </source>
</evidence>
<evidence type="ECO:0000256" key="12">
    <source>
        <dbReference type="SAM" id="MobiDB-lite"/>
    </source>
</evidence>
<evidence type="ECO:0000256" key="7">
    <source>
        <dbReference type="ARBA" id="ARBA00023239"/>
    </source>
</evidence>
<reference evidence="13" key="1">
    <citation type="submission" date="2020-06" db="EMBL/GenBank/DDBJ databases">
        <authorList>
            <consortium name="Plant Systems Biology data submission"/>
        </authorList>
    </citation>
    <scope>NUCLEOTIDE SEQUENCE</scope>
    <source>
        <strain evidence="13">D6</strain>
    </source>
</reference>
<evidence type="ECO:0000256" key="9">
    <source>
        <dbReference type="ARBA" id="ARBA00047973"/>
    </source>
</evidence>
<dbReference type="EC" id="4.1.3.17" evidence="11"/>